<feature type="non-terminal residue" evidence="1">
    <location>
        <position position="1"/>
    </location>
</feature>
<comment type="caution">
    <text evidence="1">The sequence shown here is derived from an EMBL/GenBank/DDBJ whole genome shotgun (WGS) entry which is preliminary data.</text>
</comment>
<dbReference type="EMBL" id="VTPC01090941">
    <property type="protein sequence ID" value="KAF2880592.1"/>
    <property type="molecule type" value="Genomic_DNA"/>
</dbReference>
<name>A0A8K0C877_IGNLU</name>
<gene>
    <name evidence="1" type="ORF">ILUMI_25582</name>
</gene>
<evidence type="ECO:0000313" key="2">
    <source>
        <dbReference type="Proteomes" id="UP000801492"/>
    </source>
</evidence>
<dbReference type="Proteomes" id="UP000801492">
    <property type="component" value="Unassembled WGS sequence"/>
</dbReference>
<sequence length="102" mass="11306">MGPDDILSRQLGGDGRLVEIHKLGGTHVDFLLPVIDEGLQEALTWKMAQVPEEALWMEQRRPRRGWSSRIFPRGGKASCTGQTATLKCPQSQCLETHPSPAK</sequence>
<dbReference type="AlphaFoldDB" id="A0A8K0C877"/>
<keyword evidence="2" id="KW-1185">Reference proteome</keyword>
<evidence type="ECO:0000313" key="1">
    <source>
        <dbReference type="EMBL" id="KAF2880592.1"/>
    </source>
</evidence>
<protein>
    <submittedName>
        <fullName evidence="1">Uncharacterized protein</fullName>
    </submittedName>
</protein>
<accession>A0A8K0C877</accession>
<proteinExistence type="predicted"/>
<reference evidence="1" key="1">
    <citation type="submission" date="2019-08" db="EMBL/GenBank/DDBJ databases">
        <title>The genome of the North American firefly Photinus pyralis.</title>
        <authorList>
            <consortium name="Photinus pyralis genome working group"/>
            <person name="Fallon T.R."/>
            <person name="Sander Lower S.E."/>
            <person name="Weng J.-K."/>
        </authorList>
    </citation>
    <scope>NUCLEOTIDE SEQUENCE</scope>
    <source>
        <strain evidence="1">TRF0915ILg1</strain>
        <tissue evidence="1">Whole body</tissue>
    </source>
</reference>
<organism evidence="1 2">
    <name type="scientific">Ignelater luminosus</name>
    <name type="common">Cucubano</name>
    <name type="synonym">Pyrophorus luminosus</name>
    <dbReference type="NCBI Taxonomy" id="2038154"/>
    <lineage>
        <taxon>Eukaryota</taxon>
        <taxon>Metazoa</taxon>
        <taxon>Ecdysozoa</taxon>
        <taxon>Arthropoda</taxon>
        <taxon>Hexapoda</taxon>
        <taxon>Insecta</taxon>
        <taxon>Pterygota</taxon>
        <taxon>Neoptera</taxon>
        <taxon>Endopterygota</taxon>
        <taxon>Coleoptera</taxon>
        <taxon>Polyphaga</taxon>
        <taxon>Elateriformia</taxon>
        <taxon>Elateroidea</taxon>
        <taxon>Elateridae</taxon>
        <taxon>Agrypninae</taxon>
        <taxon>Pyrophorini</taxon>
        <taxon>Ignelater</taxon>
    </lineage>
</organism>